<evidence type="ECO:0000313" key="2">
    <source>
        <dbReference type="Proteomes" id="UP000823638"/>
    </source>
</evidence>
<dbReference type="EMBL" id="JADIMM010000014">
    <property type="protein sequence ID" value="MBO8456705.1"/>
    <property type="molecule type" value="Genomic_DNA"/>
</dbReference>
<proteinExistence type="predicted"/>
<reference evidence="1" key="1">
    <citation type="submission" date="2020-10" db="EMBL/GenBank/DDBJ databases">
        <authorList>
            <person name="Gilroy R."/>
        </authorList>
    </citation>
    <scope>NUCLEOTIDE SEQUENCE</scope>
    <source>
        <strain evidence="1">10532</strain>
    </source>
</reference>
<accession>A0A9D9HMX8</accession>
<dbReference type="AlphaFoldDB" id="A0A9D9HMX8"/>
<gene>
    <name evidence="1" type="ORF">IAA81_00565</name>
</gene>
<protein>
    <submittedName>
        <fullName evidence="1">Uncharacterized protein</fullName>
    </submittedName>
</protein>
<comment type="caution">
    <text evidence="1">The sequence shown here is derived from an EMBL/GenBank/DDBJ whole genome shotgun (WGS) entry which is preliminary data.</text>
</comment>
<dbReference type="Proteomes" id="UP000823638">
    <property type="component" value="Unassembled WGS sequence"/>
</dbReference>
<evidence type="ECO:0000313" key="1">
    <source>
        <dbReference type="EMBL" id="MBO8456705.1"/>
    </source>
</evidence>
<name>A0A9D9HMX8_9SPIR</name>
<organism evidence="1 2">
    <name type="scientific">Candidatus Gallitreponema excrementavium</name>
    <dbReference type="NCBI Taxonomy" id="2840840"/>
    <lineage>
        <taxon>Bacteria</taxon>
        <taxon>Pseudomonadati</taxon>
        <taxon>Spirochaetota</taxon>
        <taxon>Spirochaetia</taxon>
        <taxon>Spirochaetales</taxon>
        <taxon>Candidatus Gallitreponema</taxon>
    </lineage>
</organism>
<sequence>MSYTQRFTTSVTVSGSKTVSYSYPASEHGGSGSKTVYFQETVPVNINIHVDTTPFDQSVAIANATVDTLTGAVVSMNSSQCSAIHESGEKISNALTEGFYKLIGSELTTQISENKSILQSKIALVIELSKDIANKHGRMAEDMNRLKRHYSEVFDAIDEDCEKRILALDKPAFNLFKARENLIKEPYTRDGVFPLQETKDISSCQTLSAVGRLRRKVSDVIKIMTGTALNTQKYLRDINTFVKPGEVKEKIKAFVPVVYCEQTSLKEEGCKEVVSVFNSELDSEELKEKIKDFVLGAQAEKWDCIQEGELKLIDQWFMNYAEQDLNNSVLEDKQRVYDQIMSLWKNKALKTLDKK</sequence>
<reference evidence="1" key="2">
    <citation type="journal article" date="2021" name="PeerJ">
        <title>Extensive microbial diversity within the chicken gut microbiome revealed by metagenomics and culture.</title>
        <authorList>
            <person name="Gilroy R."/>
            <person name="Ravi A."/>
            <person name="Getino M."/>
            <person name="Pursley I."/>
            <person name="Horton D.L."/>
            <person name="Alikhan N.F."/>
            <person name="Baker D."/>
            <person name="Gharbi K."/>
            <person name="Hall N."/>
            <person name="Watson M."/>
            <person name="Adriaenssens E.M."/>
            <person name="Foster-Nyarko E."/>
            <person name="Jarju S."/>
            <person name="Secka A."/>
            <person name="Antonio M."/>
            <person name="Oren A."/>
            <person name="Chaudhuri R.R."/>
            <person name="La Ragione R."/>
            <person name="Hildebrand F."/>
            <person name="Pallen M.J."/>
        </authorList>
    </citation>
    <scope>NUCLEOTIDE SEQUENCE</scope>
    <source>
        <strain evidence="1">10532</strain>
    </source>
</reference>